<name>A0A0E9TKH2_ANGAN</name>
<sequence length="12" mass="1355">MPPVLQSGHYPE</sequence>
<dbReference type="EMBL" id="GBXM01055217">
    <property type="protein sequence ID" value="JAH53360.1"/>
    <property type="molecule type" value="Transcribed_RNA"/>
</dbReference>
<proteinExistence type="predicted"/>
<organism evidence="1">
    <name type="scientific">Anguilla anguilla</name>
    <name type="common">European freshwater eel</name>
    <name type="synonym">Muraena anguilla</name>
    <dbReference type="NCBI Taxonomy" id="7936"/>
    <lineage>
        <taxon>Eukaryota</taxon>
        <taxon>Metazoa</taxon>
        <taxon>Chordata</taxon>
        <taxon>Craniata</taxon>
        <taxon>Vertebrata</taxon>
        <taxon>Euteleostomi</taxon>
        <taxon>Actinopterygii</taxon>
        <taxon>Neopterygii</taxon>
        <taxon>Teleostei</taxon>
        <taxon>Anguilliformes</taxon>
        <taxon>Anguillidae</taxon>
        <taxon>Anguilla</taxon>
    </lineage>
</organism>
<accession>A0A0E9TKH2</accession>
<evidence type="ECO:0000313" key="1">
    <source>
        <dbReference type="EMBL" id="JAH53360.1"/>
    </source>
</evidence>
<protein>
    <submittedName>
        <fullName evidence="1">Uncharacterized protein</fullName>
    </submittedName>
</protein>
<reference evidence="1" key="1">
    <citation type="submission" date="2014-11" db="EMBL/GenBank/DDBJ databases">
        <authorList>
            <person name="Amaro Gonzalez C."/>
        </authorList>
    </citation>
    <scope>NUCLEOTIDE SEQUENCE</scope>
</reference>
<reference evidence="1" key="2">
    <citation type="journal article" date="2015" name="Fish Shellfish Immunol.">
        <title>Early steps in the European eel (Anguilla anguilla)-Vibrio vulnificus interaction in the gills: Role of the RtxA13 toxin.</title>
        <authorList>
            <person name="Callol A."/>
            <person name="Pajuelo D."/>
            <person name="Ebbesson L."/>
            <person name="Teles M."/>
            <person name="MacKenzie S."/>
            <person name="Amaro C."/>
        </authorList>
    </citation>
    <scope>NUCLEOTIDE SEQUENCE</scope>
</reference>